<keyword evidence="2" id="KW-1185">Reference proteome</keyword>
<dbReference type="EMBL" id="BCMF01000001">
    <property type="protein sequence ID" value="GAW98225.1"/>
    <property type="molecule type" value="Genomic_DNA"/>
</dbReference>
<protein>
    <recommendedName>
        <fullName evidence="3">SpoVT-AbrB domain-containing protein</fullName>
    </recommendedName>
</protein>
<evidence type="ECO:0000313" key="2">
    <source>
        <dbReference type="Proteomes" id="UP000198374"/>
    </source>
</evidence>
<dbReference type="AlphaFoldDB" id="A0A1Z5I9H3"/>
<accession>A0A1Z5I9H3</accession>
<gene>
    <name evidence="1" type="ORF">IWT30_00168</name>
</gene>
<evidence type="ECO:0000313" key="1">
    <source>
        <dbReference type="EMBL" id="GAW98225.1"/>
    </source>
</evidence>
<name>A0A1Z5I9H3_9LACO</name>
<dbReference type="RefSeq" id="WP_089108061.1">
    <property type="nucleotide sequence ID" value="NZ_BCMF01000001.1"/>
</dbReference>
<reference evidence="1 2" key="1">
    <citation type="submission" date="2015-11" db="EMBL/GenBank/DDBJ databases">
        <title>Draft genome sequences of new species of the genus Lactobacillus isolated from orchardgrass silage.</title>
        <authorList>
            <person name="Tohno M."/>
            <person name="Tanizawa Y."/>
            <person name="Arita M."/>
        </authorList>
    </citation>
    <scope>NUCLEOTIDE SEQUENCE [LARGE SCALE GENOMIC DNA]</scope>
    <source>
        <strain evidence="1 2">IWT30</strain>
    </source>
</reference>
<dbReference type="Proteomes" id="UP000198374">
    <property type="component" value="Unassembled WGS sequence"/>
</dbReference>
<dbReference type="OrthoDB" id="2297703at2"/>
<evidence type="ECO:0008006" key="3">
    <source>
        <dbReference type="Google" id="ProtNLM"/>
    </source>
</evidence>
<organism evidence="1 2">
    <name type="scientific">Secundilactobacillus mixtipabuli</name>
    <dbReference type="NCBI Taxonomy" id="1435342"/>
    <lineage>
        <taxon>Bacteria</taxon>
        <taxon>Bacillati</taxon>
        <taxon>Bacillota</taxon>
        <taxon>Bacilli</taxon>
        <taxon>Lactobacillales</taxon>
        <taxon>Lactobacillaceae</taxon>
        <taxon>Secundilactobacillus</taxon>
    </lineage>
</organism>
<comment type="caution">
    <text evidence="1">The sequence shown here is derived from an EMBL/GenBank/DDBJ whole genome shotgun (WGS) entry which is preliminary data.</text>
</comment>
<proteinExistence type="predicted"/>
<sequence length="89" mass="9954">MDAQSGKIQRNANGDLYLKIPDELLKQLELSEGDDVDLVPTALGVEIRKADAVTPQFWEPFSQSVSEYQRALRMIQNDETDKNGDTSAK</sequence>